<proteinExistence type="predicted"/>
<dbReference type="InterPro" id="IPR050570">
    <property type="entry name" value="Cell_wall_metabolism_enzyme"/>
</dbReference>
<evidence type="ECO:0000259" key="2">
    <source>
        <dbReference type="Pfam" id="PF01551"/>
    </source>
</evidence>
<feature type="domain" description="M23ase beta-sheet core" evidence="2">
    <location>
        <begin position="161"/>
        <end position="252"/>
    </location>
</feature>
<dbReference type="SUPFAM" id="SSF51261">
    <property type="entry name" value="Duplicated hybrid motif"/>
    <property type="match status" value="1"/>
</dbReference>
<evidence type="ECO:0000313" key="4">
    <source>
        <dbReference type="Proteomes" id="UP000298347"/>
    </source>
</evidence>
<comment type="caution">
    <text evidence="3">The sequence shown here is derived from an EMBL/GenBank/DDBJ whole genome shotgun (WGS) entry which is preliminary data.</text>
</comment>
<dbReference type="Proteomes" id="UP000298347">
    <property type="component" value="Unassembled WGS sequence"/>
</dbReference>
<gene>
    <name evidence="3" type="ORF">E4665_03960</name>
</gene>
<feature type="compositionally biased region" description="Basic and acidic residues" evidence="1">
    <location>
        <begin position="1"/>
        <end position="16"/>
    </location>
</feature>
<keyword evidence="4" id="KW-1185">Reference proteome</keyword>
<dbReference type="AlphaFoldDB" id="A0A4Z0GQU5"/>
<dbReference type="CDD" id="cd12797">
    <property type="entry name" value="M23_peptidase"/>
    <property type="match status" value="1"/>
</dbReference>
<dbReference type="EMBL" id="SRJD01000003">
    <property type="protein sequence ID" value="TGA99489.1"/>
    <property type="molecule type" value="Genomic_DNA"/>
</dbReference>
<feature type="compositionally biased region" description="Basic and acidic residues" evidence="1">
    <location>
        <begin position="27"/>
        <end position="56"/>
    </location>
</feature>
<dbReference type="InterPro" id="IPR011055">
    <property type="entry name" value="Dup_hybrid_motif"/>
</dbReference>
<name>A0A4Z0GQU5_9BACL</name>
<evidence type="ECO:0000256" key="1">
    <source>
        <dbReference type="SAM" id="MobiDB-lite"/>
    </source>
</evidence>
<reference evidence="3 4" key="1">
    <citation type="journal article" date="2015" name="Int. J. Syst. Evol. Microbiol.">
        <title>Sporolactobacillus shoreae sp. nov. and Sporolactobacillus spathodeae sp. nov., two spore-forming lactic acid bacteria isolated from tree barks in Thailand.</title>
        <authorList>
            <person name="Thamacharoensuk T."/>
            <person name="Kitahara M."/>
            <person name="Ohkuma M."/>
            <person name="Thongchul N."/>
            <person name="Tanasupawat S."/>
        </authorList>
    </citation>
    <scope>NUCLEOTIDE SEQUENCE [LARGE SCALE GENOMIC DNA]</scope>
    <source>
        <strain evidence="3 4">BK92</strain>
    </source>
</reference>
<dbReference type="Pfam" id="PF01551">
    <property type="entry name" value="Peptidase_M23"/>
    <property type="match status" value="1"/>
</dbReference>
<dbReference type="OrthoDB" id="2986589at2"/>
<protein>
    <submittedName>
        <fullName evidence="3">M23 family metallopeptidase</fullName>
    </submittedName>
</protein>
<organism evidence="3 4">
    <name type="scientific">Sporolactobacillus shoreae</name>
    <dbReference type="NCBI Taxonomy" id="1465501"/>
    <lineage>
        <taxon>Bacteria</taxon>
        <taxon>Bacillati</taxon>
        <taxon>Bacillota</taxon>
        <taxon>Bacilli</taxon>
        <taxon>Bacillales</taxon>
        <taxon>Sporolactobacillaceae</taxon>
        <taxon>Sporolactobacillus</taxon>
    </lineage>
</organism>
<feature type="region of interest" description="Disordered" evidence="1">
    <location>
        <begin position="1"/>
        <end position="56"/>
    </location>
</feature>
<dbReference type="Gene3D" id="2.70.70.10">
    <property type="entry name" value="Glucose Permease (Domain IIA)"/>
    <property type="match status" value="1"/>
</dbReference>
<accession>A0A4Z0GQU5</accession>
<sequence length="259" mass="28309">MTAYEEFKKRHNDRKDRRLRMIGGPDGRNKISDYPDYYRRYSPADDPGHGRTDPGRPGRRFLAQCLIAGALFGSVYWVEANSSAVFLPVKNAIAASMTDEFQFAAVSSWYEKNFGNPISFLPGAVNQNTGKSATTNGASATPNPNFAEPVIGEVTAPYSSKTKGVVVKTTSYSSVKAVKDGLVVFVGKKTDTGETVIIQHKGSDESWYGKLDKANVKVYDEVKQGQIIGTTSGGKQGTFYFALKKGAKFIDPIQVMSFD</sequence>
<dbReference type="PANTHER" id="PTHR21666">
    <property type="entry name" value="PEPTIDASE-RELATED"/>
    <property type="match status" value="1"/>
</dbReference>
<dbReference type="RefSeq" id="WP_135347512.1">
    <property type="nucleotide sequence ID" value="NZ_SRJD01000003.1"/>
</dbReference>
<dbReference type="PANTHER" id="PTHR21666:SF274">
    <property type="entry name" value="STAGE IV SPORULATION PROTEIN FA"/>
    <property type="match status" value="1"/>
</dbReference>
<evidence type="ECO:0000313" key="3">
    <source>
        <dbReference type="EMBL" id="TGA99489.1"/>
    </source>
</evidence>
<dbReference type="InterPro" id="IPR016047">
    <property type="entry name" value="M23ase_b-sheet_dom"/>
</dbReference>
<dbReference type="GO" id="GO:0004222">
    <property type="term" value="F:metalloendopeptidase activity"/>
    <property type="evidence" value="ECO:0007669"/>
    <property type="project" value="TreeGrafter"/>
</dbReference>